<dbReference type="NCBIfam" id="TIGR00060">
    <property type="entry name" value="L18_bact"/>
    <property type="match status" value="1"/>
</dbReference>
<keyword evidence="2 7" id="KW-0699">rRNA-binding</keyword>
<protein>
    <recommendedName>
        <fullName evidence="6 7">Large ribosomal subunit protein uL18</fullName>
    </recommendedName>
</protein>
<dbReference type="PANTHER" id="PTHR12899:SF3">
    <property type="entry name" value="LARGE RIBOSOMAL SUBUNIT PROTEIN UL18M"/>
    <property type="match status" value="1"/>
</dbReference>
<dbReference type="InterPro" id="IPR004389">
    <property type="entry name" value="Ribosomal_uL18_bac-type"/>
</dbReference>
<dbReference type="GO" id="GO:0006412">
    <property type="term" value="P:translation"/>
    <property type="evidence" value="ECO:0007669"/>
    <property type="project" value="UniProtKB-UniRule"/>
</dbReference>
<evidence type="ECO:0000256" key="6">
    <source>
        <dbReference type="ARBA" id="ARBA00035197"/>
    </source>
</evidence>
<accession>A0A1F5CBK6</accession>
<dbReference type="AlphaFoldDB" id="A0A1F5CBK6"/>
<evidence type="ECO:0000256" key="5">
    <source>
        <dbReference type="ARBA" id="ARBA00023274"/>
    </source>
</evidence>
<reference evidence="8 9" key="1">
    <citation type="journal article" date="2016" name="Nat. Commun.">
        <title>Thousands of microbial genomes shed light on interconnected biogeochemical processes in an aquifer system.</title>
        <authorList>
            <person name="Anantharaman K."/>
            <person name="Brown C.T."/>
            <person name="Hug L.A."/>
            <person name="Sharon I."/>
            <person name="Castelle C.J."/>
            <person name="Probst A.J."/>
            <person name="Thomas B.C."/>
            <person name="Singh A."/>
            <person name="Wilkins M.J."/>
            <person name="Karaoz U."/>
            <person name="Brodie E.L."/>
            <person name="Williams K.H."/>
            <person name="Hubbard S.S."/>
            <person name="Banfield J.F."/>
        </authorList>
    </citation>
    <scope>NUCLEOTIDE SEQUENCE [LARGE SCALE GENOMIC DNA]</scope>
</reference>
<organism evidence="8 9">
    <name type="scientific">Candidatus Azambacteria bacterium RIFCSPLOWO2_02_FULL_44_14</name>
    <dbReference type="NCBI Taxonomy" id="1797306"/>
    <lineage>
        <taxon>Bacteria</taxon>
        <taxon>Candidatus Azamiibacteriota</taxon>
    </lineage>
</organism>
<proteinExistence type="inferred from homology"/>
<evidence type="ECO:0000256" key="2">
    <source>
        <dbReference type="ARBA" id="ARBA00022730"/>
    </source>
</evidence>
<dbReference type="EMBL" id="MEYV01000011">
    <property type="protein sequence ID" value="OGD40206.1"/>
    <property type="molecule type" value="Genomic_DNA"/>
</dbReference>
<dbReference type="Gene3D" id="3.30.420.100">
    <property type="match status" value="1"/>
</dbReference>
<keyword evidence="5 7" id="KW-0687">Ribonucleoprotein</keyword>
<dbReference type="FunFam" id="3.30.420.100:FF:000001">
    <property type="entry name" value="50S ribosomal protein L18"/>
    <property type="match status" value="1"/>
</dbReference>
<dbReference type="PANTHER" id="PTHR12899">
    <property type="entry name" value="39S RIBOSOMAL PROTEIN L18, MITOCHONDRIAL"/>
    <property type="match status" value="1"/>
</dbReference>
<comment type="caution">
    <text evidence="8">The sequence shown here is derived from an EMBL/GenBank/DDBJ whole genome shotgun (WGS) entry which is preliminary data.</text>
</comment>
<evidence type="ECO:0000313" key="8">
    <source>
        <dbReference type="EMBL" id="OGD40206.1"/>
    </source>
</evidence>
<evidence type="ECO:0000256" key="3">
    <source>
        <dbReference type="ARBA" id="ARBA00022884"/>
    </source>
</evidence>
<dbReference type="Pfam" id="PF00861">
    <property type="entry name" value="Ribosomal_L18p"/>
    <property type="match status" value="1"/>
</dbReference>
<evidence type="ECO:0000256" key="4">
    <source>
        <dbReference type="ARBA" id="ARBA00022980"/>
    </source>
</evidence>
<dbReference type="HAMAP" id="MF_01337_B">
    <property type="entry name" value="Ribosomal_uL18_B"/>
    <property type="match status" value="1"/>
</dbReference>
<evidence type="ECO:0000313" key="9">
    <source>
        <dbReference type="Proteomes" id="UP000177197"/>
    </source>
</evidence>
<comment type="function">
    <text evidence="7">This is one of the proteins that bind and probably mediate the attachment of the 5S RNA into the large ribosomal subunit, where it forms part of the central protuberance.</text>
</comment>
<comment type="similarity">
    <text evidence="1 7">Belongs to the universal ribosomal protein uL18 family.</text>
</comment>
<dbReference type="CDD" id="cd00432">
    <property type="entry name" value="Ribosomal_L18_L5e"/>
    <property type="match status" value="1"/>
</dbReference>
<dbReference type="GO" id="GO:0003735">
    <property type="term" value="F:structural constituent of ribosome"/>
    <property type="evidence" value="ECO:0007669"/>
    <property type="project" value="InterPro"/>
</dbReference>
<keyword evidence="3 7" id="KW-0694">RNA-binding</keyword>
<dbReference type="GO" id="GO:0008097">
    <property type="term" value="F:5S rRNA binding"/>
    <property type="evidence" value="ECO:0007669"/>
    <property type="project" value="TreeGrafter"/>
</dbReference>
<dbReference type="InterPro" id="IPR005484">
    <property type="entry name" value="Ribosomal_uL18_bac/plant/anim"/>
</dbReference>
<keyword evidence="4 7" id="KW-0689">Ribosomal protein</keyword>
<sequence length="116" mass="13067">MFISKQLKRTKRHRRVRAKISGTAQRPRLSVFRSNQHIYAQLIDDEGRKTLVAVSDLGIKSKKSGGKIVALEVGKKLAQTAKEKGFKEVIFDRGGYRFHGRVMELARGAREGGLVF</sequence>
<evidence type="ECO:0000256" key="7">
    <source>
        <dbReference type="HAMAP-Rule" id="MF_01337"/>
    </source>
</evidence>
<comment type="subunit">
    <text evidence="7">Part of the 50S ribosomal subunit; part of the 5S rRNA/L5/L18/L25 subcomplex. Contacts the 5S and 23S rRNAs.</text>
</comment>
<dbReference type="InterPro" id="IPR057268">
    <property type="entry name" value="Ribosomal_L18"/>
</dbReference>
<dbReference type="Proteomes" id="UP000177197">
    <property type="component" value="Unassembled WGS sequence"/>
</dbReference>
<dbReference type="SUPFAM" id="SSF53137">
    <property type="entry name" value="Translational machinery components"/>
    <property type="match status" value="1"/>
</dbReference>
<gene>
    <name evidence="7" type="primary">rplR</name>
    <name evidence="8" type="ORF">A3I30_02980</name>
</gene>
<evidence type="ECO:0000256" key="1">
    <source>
        <dbReference type="ARBA" id="ARBA00007116"/>
    </source>
</evidence>
<dbReference type="GO" id="GO:0022625">
    <property type="term" value="C:cytosolic large ribosomal subunit"/>
    <property type="evidence" value="ECO:0007669"/>
    <property type="project" value="TreeGrafter"/>
</dbReference>
<name>A0A1F5CBK6_9BACT</name>